<sequence>MTSSLNSFKSKTTLDVGGKTYTYFSLPLAEKNGLDGISALPHSMKVVLENLLRFEDGRTVTRDDILAVAEWLKSRTSEHEISYRPARVLMQDFTGVPAVVDLAAMRDATTGLGADPQKINPLVPVDLVIDHSVMVDSFGTPGSFSQNVELEYKRNGERYEFLRWGQKAFDNFRVVPPGTGICHQVNLEYLAQTVWTRDENGETVAYPDTLVGTDSHTTMVNGLSVLGWGVGGIEAEAAMLGQPITMMIPEVVGFKVTGKINEGITATDLVLTITEMLRKKGVVGKFVEFYGPGLDFLSLEDQATIANMAPEYGATCGFFPIDNDTLKYLTTSGRAADRVALVEAYAKAQGMFRETGSPDAVYTSTLELDLTTVVPSISGPKRPQDRIALDAAKLAFAKALPTEFSKTDNPKIDVEGTDYAIGHGDVVIAAITSCTNTSNPSVLVAAGLVARKARALGLDSKPWVKTSLAPGSQVVTDYLDSAGLSEDLNAIGFNLVGYGCTTCIGNSGPLPVEISKAVQSGDLVAASVLSGNRNFEGRVNPDVKANFLASPPLVVAYALAGSMNIDITTEPLGTGSNGQPVYLKDIWPTNHEVAEIVRTHVTQAMFKGRYSDVFKGDTHWQGIAVDESETYGWNSGSTYVQNPPYFEDLKMEPAPVTDINKARILGLFLDSITTDHISPAGSFKGNTPAGRYLEEHQVAPRDFNSYGARRGNHEVMMRGTFANIRIKNQMVPGVEGGFTKGPDGTEMAMYDAAMAYQAQNIPLVVFAGKEYGTGSSRDWAAKGTNLLGIRAVIAQSFERIHRSNLVGMGVLPLQFTEGESWQTLGLDGSETVTIEGIADVAPRADVAVKIVSADGKERTITTRCRIDTAIELDYYRHGGILHYVLRSLVAA</sequence>
<keyword evidence="9 11" id="KW-0411">Iron-sulfur</keyword>
<feature type="domain" description="Aconitase A/isopropylmalate dehydratase small subunit swivel" evidence="13">
    <location>
        <begin position="691"/>
        <end position="817"/>
    </location>
</feature>
<dbReference type="InterPro" id="IPR001030">
    <property type="entry name" value="Acoase/IPM_deHydtase_lsu_aba"/>
</dbReference>
<dbReference type="RefSeq" id="WP_282218109.1">
    <property type="nucleotide sequence ID" value="NZ_CP118246.1"/>
</dbReference>
<dbReference type="InterPro" id="IPR044137">
    <property type="entry name" value="AcnA_IRP_Swivel"/>
</dbReference>
<dbReference type="InterPro" id="IPR015928">
    <property type="entry name" value="Aconitase/3IPM_dehydase_swvl"/>
</dbReference>
<comment type="pathway">
    <text evidence="3">Carbohydrate metabolism; tricarboxylic acid cycle; isocitrate from oxaloacetate: step 2/2.</text>
</comment>
<evidence type="ECO:0000256" key="1">
    <source>
        <dbReference type="ARBA" id="ARBA00000118"/>
    </source>
</evidence>
<dbReference type="Gene3D" id="3.30.499.10">
    <property type="entry name" value="Aconitase, domain 3"/>
    <property type="match status" value="2"/>
</dbReference>
<dbReference type="Proteomes" id="UP001220530">
    <property type="component" value="Chromosome"/>
</dbReference>
<evidence type="ECO:0000259" key="12">
    <source>
        <dbReference type="Pfam" id="PF00330"/>
    </source>
</evidence>
<evidence type="ECO:0000313" key="15">
    <source>
        <dbReference type="Proteomes" id="UP001220530"/>
    </source>
</evidence>
<dbReference type="EMBL" id="CP118246">
    <property type="protein sequence ID" value="WDR01699.1"/>
    <property type="molecule type" value="Genomic_DNA"/>
</dbReference>
<accession>A0ABY7YKG5</accession>
<dbReference type="NCBIfam" id="TIGR01341">
    <property type="entry name" value="aconitase_1"/>
    <property type="match status" value="1"/>
</dbReference>
<comment type="catalytic activity">
    <reaction evidence="10 11">
        <text>citrate = D-threo-isocitrate</text>
        <dbReference type="Rhea" id="RHEA:10336"/>
        <dbReference type="ChEBI" id="CHEBI:15562"/>
        <dbReference type="ChEBI" id="CHEBI:16947"/>
        <dbReference type="EC" id="4.2.1.3"/>
    </reaction>
</comment>
<comment type="catalytic activity">
    <reaction evidence="1">
        <text>(2S,3R)-3-hydroxybutane-1,2,3-tricarboxylate = 2-methyl-cis-aconitate + H2O</text>
        <dbReference type="Rhea" id="RHEA:17941"/>
        <dbReference type="ChEBI" id="CHEBI:15377"/>
        <dbReference type="ChEBI" id="CHEBI:57429"/>
        <dbReference type="ChEBI" id="CHEBI:57872"/>
        <dbReference type="EC" id="4.2.1.99"/>
    </reaction>
</comment>
<gene>
    <name evidence="14" type="primary">acnA</name>
    <name evidence="14" type="ORF">PSQ19_13205</name>
</gene>
<comment type="function">
    <text evidence="11">Catalyzes the isomerization of citrate to isocitrate via cis-aconitate.</text>
</comment>
<dbReference type="InterPro" id="IPR000573">
    <property type="entry name" value="AconitaseA/IPMdHydase_ssu_swvl"/>
</dbReference>
<evidence type="ECO:0000256" key="7">
    <source>
        <dbReference type="ARBA" id="ARBA00022723"/>
    </source>
</evidence>
<organism evidence="14 15">
    <name type="scientific">Devosia algicola</name>
    <dbReference type="NCBI Taxonomy" id="3026418"/>
    <lineage>
        <taxon>Bacteria</taxon>
        <taxon>Pseudomonadati</taxon>
        <taxon>Pseudomonadota</taxon>
        <taxon>Alphaproteobacteria</taxon>
        <taxon>Hyphomicrobiales</taxon>
        <taxon>Devosiaceae</taxon>
        <taxon>Devosia</taxon>
    </lineage>
</organism>
<dbReference type="Gene3D" id="6.10.190.10">
    <property type="match status" value="1"/>
</dbReference>
<dbReference type="NCBIfam" id="NF006757">
    <property type="entry name" value="PRK09277.1"/>
    <property type="match status" value="1"/>
</dbReference>
<dbReference type="InterPro" id="IPR036008">
    <property type="entry name" value="Aconitase_4Fe-4S_dom"/>
</dbReference>
<keyword evidence="11 14" id="KW-0456">Lyase</keyword>
<dbReference type="PANTHER" id="PTHR11670">
    <property type="entry name" value="ACONITASE/IRON-RESPONSIVE ELEMENT FAMILY MEMBER"/>
    <property type="match status" value="1"/>
</dbReference>
<name>A0ABY7YKG5_9HYPH</name>
<evidence type="ECO:0000256" key="10">
    <source>
        <dbReference type="ARBA" id="ARBA00023501"/>
    </source>
</evidence>
<dbReference type="CDD" id="cd01586">
    <property type="entry name" value="AcnA_IRP"/>
    <property type="match status" value="1"/>
</dbReference>
<evidence type="ECO:0000256" key="11">
    <source>
        <dbReference type="RuleBase" id="RU361275"/>
    </source>
</evidence>
<dbReference type="Pfam" id="PF00694">
    <property type="entry name" value="Aconitase_C"/>
    <property type="match status" value="1"/>
</dbReference>
<dbReference type="PROSITE" id="PS01244">
    <property type="entry name" value="ACONITASE_2"/>
    <property type="match status" value="1"/>
</dbReference>
<keyword evidence="6 11" id="KW-0004">4Fe-4S</keyword>
<dbReference type="PRINTS" id="PR00415">
    <property type="entry name" value="ACONITASE"/>
</dbReference>
<comment type="cofactor">
    <cofactor evidence="2">
        <name>[4Fe-4S] cluster</name>
        <dbReference type="ChEBI" id="CHEBI:49883"/>
    </cofactor>
</comment>
<evidence type="ECO:0000256" key="4">
    <source>
        <dbReference type="ARBA" id="ARBA00005026"/>
    </source>
</evidence>
<evidence type="ECO:0000256" key="2">
    <source>
        <dbReference type="ARBA" id="ARBA00001966"/>
    </source>
</evidence>
<dbReference type="EC" id="4.2.1.3" evidence="11"/>
<evidence type="ECO:0000256" key="8">
    <source>
        <dbReference type="ARBA" id="ARBA00023004"/>
    </source>
</evidence>
<dbReference type="InterPro" id="IPR006249">
    <property type="entry name" value="Aconitase/IRP2"/>
</dbReference>
<dbReference type="CDD" id="cd01580">
    <property type="entry name" value="AcnA_IRP_Swivel"/>
    <property type="match status" value="1"/>
</dbReference>
<dbReference type="GO" id="GO:0003994">
    <property type="term" value="F:aconitate hydratase activity"/>
    <property type="evidence" value="ECO:0007669"/>
    <property type="project" value="UniProtKB-EC"/>
</dbReference>
<feature type="domain" description="Aconitase/3-isopropylmalate dehydratase large subunit alpha/beta/alpha" evidence="12">
    <location>
        <begin position="76"/>
        <end position="561"/>
    </location>
</feature>
<evidence type="ECO:0000256" key="6">
    <source>
        <dbReference type="ARBA" id="ARBA00022485"/>
    </source>
</evidence>
<dbReference type="PROSITE" id="PS00450">
    <property type="entry name" value="ACONITASE_1"/>
    <property type="match status" value="1"/>
</dbReference>
<evidence type="ECO:0000313" key="14">
    <source>
        <dbReference type="EMBL" id="WDR01699.1"/>
    </source>
</evidence>
<comment type="similarity">
    <text evidence="5 11">Belongs to the aconitase/IPM isomerase family.</text>
</comment>
<dbReference type="InterPro" id="IPR018136">
    <property type="entry name" value="Aconitase_4Fe-4S_BS"/>
</dbReference>
<dbReference type="InterPro" id="IPR015931">
    <property type="entry name" value="Acnase/IPM_dHydase_lsu_aba_1/3"/>
</dbReference>
<comment type="pathway">
    <text evidence="4">Organic acid metabolism; propanoate degradation.</text>
</comment>
<protein>
    <recommendedName>
        <fullName evidence="11">Aconitate hydratase</fullName>
        <shortName evidence="11">Aconitase</shortName>
        <ecNumber evidence="11">4.2.1.3</ecNumber>
    </recommendedName>
</protein>
<dbReference type="SUPFAM" id="SSF52016">
    <property type="entry name" value="LeuD/IlvD-like"/>
    <property type="match status" value="1"/>
</dbReference>
<dbReference type="Pfam" id="PF00330">
    <property type="entry name" value="Aconitase"/>
    <property type="match status" value="1"/>
</dbReference>
<dbReference type="NCBIfam" id="NF009520">
    <property type="entry name" value="PRK12881.1"/>
    <property type="match status" value="1"/>
</dbReference>
<reference evidence="14 15" key="1">
    <citation type="submission" date="2023-02" db="EMBL/GenBank/DDBJ databases">
        <title>Devosia algicola sp. nov., isolated from the phycosphere of marine algae.</title>
        <authorList>
            <person name="Kim J.M."/>
            <person name="Lee J.K."/>
            <person name="Choi B.J."/>
            <person name="Bayburt H."/>
            <person name="Jeon C.O."/>
        </authorList>
    </citation>
    <scope>NUCLEOTIDE SEQUENCE [LARGE SCALE GENOMIC DNA]</scope>
    <source>
        <strain evidence="14 15">G20-9</strain>
    </source>
</reference>
<dbReference type="Gene3D" id="3.20.19.10">
    <property type="entry name" value="Aconitase, domain 4"/>
    <property type="match status" value="1"/>
</dbReference>
<evidence type="ECO:0000259" key="13">
    <source>
        <dbReference type="Pfam" id="PF00694"/>
    </source>
</evidence>
<evidence type="ECO:0000256" key="5">
    <source>
        <dbReference type="ARBA" id="ARBA00007185"/>
    </source>
</evidence>
<keyword evidence="15" id="KW-1185">Reference proteome</keyword>
<proteinExistence type="inferred from homology"/>
<evidence type="ECO:0000256" key="3">
    <source>
        <dbReference type="ARBA" id="ARBA00004717"/>
    </source>
</evidence>
<dbReference type="SUPFAM" id="SSF53732">
    <property type="entry name" value="Aconitase iron-sulfur domain"/>
    <property type="match status" value="1"/>
</dbReference>
<keyword evidence="8 11" id="KW-0408">Iron</keyword>
<evidence type="ECO:0000256" key="9">
    <source>
        <dbReference type="ARBA" id="ARBA00023014"/>
    </source>
</evidence>
<keyword evidence="7" id="KW-0479">Metal-binding</keyword>